<dbReference type="InterPro" id="IPR036291">
    <property type="entry name" value="NAD(P)-bd_dom_sf"/>
</dbReference>
<dbReference type="Pfam" id="PF01408">
    <property type="entry name" value="GFO_IDH_MocA"/>
    <property type="match status" value="1"/>
</dbReference>
<dbReference type="SUPFAM" id="SSF51735">
    <property type="entry name" value="NAD(P)-binding Rossmann-fold domains"/>
    <property type="match status" value="1"/>
</dbReference>
<dbReference type="Gene3D" id="3.30.360.10">
    <property type="entry name" value="Dihydrodipicolinate Reductase, domain 2"/>
    <property type="match status" value="1"/>
</dbReference>
<accession>A0A6L6XSF6</accession>
<protein>
    <submittedName>
        <fullName evidence="4">Gfo/Idh/MocA family oxidoreductase</fullName>
    </submittedName>
</protein>
<name>A0A6L6XSF6_9ACTN</name>
<proteinExistence type="predicted"/>
<comment type="caution">
    <text evidence="4">The sequence shown here is derived from an EMBL/GenBank/DDBJ whole genome shotgun (WGS) entry which is preliminary data.</text>
</comment>
<dbReference type="InterPro" id="IPR050463">
    <property type="entry name" value="Gfo/Idh/MocA_oxidrdct_glycsds"/>
</dbReference>
<evidence type="ECO:0000256" key="1">
    <source>
        <dbReference type="ARBA" id="ARBA00023002"/>
    </source>
</evidence>
<dbReference type="PANTHER" id="PTHR43818">
    <property type="entry name" value="BCDNA.GH03377"/>
    <property type="match status" value="1"/>
</dbReference>
<dbReference type="EMBL" id="WSEK01000004">
    <property type="protein sequence ID" value="MVQ49416.1"/>
    <property type="molecule type" value="Genomic_DNA"/>
</dbReference>
<dbReference type="AlphaFoldDB" id="A0A6L6XSF6"/>
<gene>
    <name evidence="4" type="ORF">GON03_09500</name>
</gene>
<sequence>MVNVGVIGLGKMGLSHFSIINAHDNVKVVGVCDSSSYVLDVLSKYTGVDTFSDYEKMLESTGVEAVVISTPSKFHAPMVRACLERGLHVFCEKPFCLDPADSLALAKLASDRGLVSQVGYHNRHVGAFAEAKRLLDLGVLGKVSHVLAEAYGPVVLKPKGSTWRSRKEEGGGALYDYAAHPVDLLTWYFGRPETVSGTYLGHVFSEDTEDEVFTTLDWGGGLSGQLSVSWSDESHRKMTTRVTVWGTNGKIYVDRQEIQVYLRDGVEAPEGYDTGWTVRYTTELSDEVDFYVRGEEYSAQLATFVKRVEEGAIRGAADFVEAAAADEVLYAIANNDRAGVRPVATGETTDTTPRRRSWRERRAARRAVRAELKG</sequence>
<evidence type="ECO:0000313" key="4">
    <source>
        <dbReference type="EMBL" id="MVQ49416.1"/>
    </source>
</evidence>
<dbReference type="SUPFAM" id="SSF55347">
    <property type="entry name" value="Glyceraldehyde-3-phosphate dehydrogenase-like, C-terminal domain"/>
    <property type="match status" value="1"/>
</dbReference>
<evidence type="ECO:0000313" key="5">
    <source>
        <dbReference type="Proteomes" id="UP000473525"/>
    </source>
</evidence>
<dbReference type="InterPro" id="IPR055170">
    <property type="entry name" value="GFO_IDH_MocA-like_dom"/>
</dbReference>
<dbReference type="Gene3D" id="3.40.50.720">
    <property type="entry name" value="NAD(P)-binding Rossmann-like Domain"/>
    <property type="match status" value="1"/>
</dbReference>
<dbReference type="RefSeq" id="WP_181645129.1">
    <property type="nucleotide sequence ID" value="NZ_WSEK01000004.1"/>
</dbReference>
<keyword evidence="1" id="KW-0560">Oxidoreductase</keyword>
<dbReference type="InterPro" id="IPR000683">
    <property type="entry name" value="Gfo/Idh/MocA-like_OxRdtase_N"/>
</dbReference>
<dbReference type="Pfam" id="PF22725">
    <property type="entry name" value="GFO_IDH_MocA_C3"/>
    <property type="match status" value="1"/>
</dbReference>
<dbReference type="Proteomes" id="UP000473525">
    <property type="component" value="Unassembled WGS sequence"/>
</dbReference>
<dbReference type="GO" id="GO:0000166">
    <property type="term" value="F:nucleotide binding"/>
    <property type="evidence" value="ECO:0007669"/>
    <property type="project" value="InterPro"/>
</dbReference>
<keyword evidence="5" id="KW-1185">Reference proteome</keyword>
<dbReference type="PANTHER" id="PTHR43818:SF11">
    <property type="entry name" value="BCDNA.GH03377"/>
    <property type="match status" value="1"/>
</dbReference>
<evidence type="ECO:0000259" key="3">
    <source>
        <dbReference type="Pfam" id="PF22725"/>
    </source>
</evidence>
<feature type="domain" description="Gfo/Idh/MocA-like oxidoreductase N-terminal" evidence="2">
    <location>
        <begin position="2"/>
        <end position="120"/>
    </location>
</feature>
<evidence type="ECO:0000259" key="2">
    <source>
        <dbReference type="Pfam" id="PF01408"/>
    </source>
</evidence>
<reference evidence="4 5" key="1">
    <citation type="submission" date="2019-12" db="EMBL/GenBank/DDBJ databases">
        <authorList>
            <person name="Huq M.A."/>
        </authorList>
    </citation>
    <scope>NUCLEOTIDE SEQUENCE [LARGE SCALE GENOMIC DNA]</scope>
    <source>
        <strain evidence="4 5">MAH-18</strain>
    </source>
</reference>
<organism evidence="4 5">
    <name type="scientific">Nocardioides agri</name>
    <dbReference type="NCBI Taxonomy" id="2682843"/>
    <lineage>
        <taxon>Bacteria</taxon>
        <taxon>Bacillati</taxon>
        <taxon>Actinomycetota</taxon>
        <taxon>Actinomycetes</taxon>
        <taxon>Propionibacteriales</taxon>
        <taxon>Nocardioidaceae</taxon>
        <taxon>Nocardioides</taxon>
    </lineage>
</organism>
<feature type="domain" description="GFO/IDH/MocA-like oxidoreductase" evidence="3">
    <location>
        <begin position="128"/>
        <end position="251"/>
    </location>
</feature>
<dbReference type="GO" id="GO:0016491">
    <property type="term" value="F:oxidoreductase activity"/>
    <property type="evidence" value="ECO:0007669"/>
    <property type="project" value="UniProtKB-KW"/>
</dbReference>